<sequence>MKMPSVANRNEQFTNLMSVNQFWSNNCGDVSFNQLQKFWSELSLQARQELLRIDKQSFFEQARKNMYCSRCNGLLLDGFLQIVMYGKSLQQGVVVAQFPGNTLRGLKKQNNGGSSITKGCQDEIQDPTGLPWGGLTTTREGSLTLMNCYLHSKSLKGLQIVFDGARDRERERELLYPDACGGSGRGWISQGIVSYGRGHGTRETCALHTARLSCDTLVDFWSALGEETRFSLLRMKEEDFIERLMHRFDSKRFCRDCRRNVIREFKELKELKRMRREPRCSSWFCVADSAFQYEVSDDSVQADWRQTFPDALGTYHHFEWAVGTSEGKSDILEFKSVGLNGCAKAGNLDLDGLSACFITLRAWRLDGRCTELCVKAHSLKGQQCVHCRLIVGDGYVRITKGESIRRFFEHAEEAEEDEDDDSVDKDGNELDGECSRPQKHAKSPELAREFLLDAATVIFKEQVEKAFREGTARQNAHSIFVCLALKLLEERVRVACKEIITLEKQMKLLEEEEKEKREEEERKERRRTKEREKKLRRKERLKGKEKDREKICSESNDILCTSEISKEELAAGADVDEDNLISCRNSAVETDEVNLLSDDSPNIQDKEFSSENDTLRTQHFSDDDCDEENSNTNDETGQQFTVEQTMHSHQSLRCRKEFQPDDMTFKRPDRRQYAIVSDNGAMVGKTESRHYGDNFLTSPRGVNGLNRQSRVSVPAKSNGRNASPKYGEKFYSSSNRMNERCDIHSCSCSPNNEYKMRVEQHSPLTRASWESKPASQSESAKQFYRGSKYNQVDYMHENNGRPKSKIILGNYPSRDLFQSKKVWEPTESLKKYHHSNSDSDVLLRSAKVQEAQPDLIKPSIGASVGSGENDNENCNSKQLSSMDAGCQNDYHVKVEGSCCSTEISSEEPGKCPTGGSALNNSSDPTQSCPFSSDNCSSCLSEGDNNTTSSNHENQESSTTSDSEDVCQQSEVRDNSACVEKVLSDCHEVAMENNQNANGESLSRSSSSLTGASFDGTRSDASGNFVEIGHSFGNGFSTTNVCSQPQNLFPLVSNQNIQFPAFQAPSTMGYFHQNPVSWPAAPTNGLMPFAHPNHYLYAGPLGYGLNEDPRFCLQYGSLQQPTPMFNPAIPVYQPVARANVLNAEEWAQVSKPASLQEHINGSIAERAVSSGNNLKIPVFNGEVKHDRSAKSQENNGDFSLFHFGGPVALSTGCKSALASSNGDVSLKSSADHAEKVHTCNKKDTTTMEEYNLFAASNNLRFSIF</sequence>
<dbReference type="AlphaFoldDB" id="A0A396H411"/>
<dbReference type="PANTHER" id="PTHR16897">
    <property type="entry name" value="OS10G0105400 PROTEIN"/>
    <property type="match status" value="1"/>
</dbReference>
<feature type="compositionally biased region" description="Basic and acidic residues" evidence="1">
    <location>
        <begin position="604"/>
        <end position="622"/>
    </location>
</feature>
<feature type="region of interest" description="Disordered" evidence="1">
    <location>
        <begin position="941"/>
        <end position="966"/>
    </location>
</feature>
<feature type="region of interest" description="Disordered" evidence="1">
    <location>
        <begin position="690"/>
        <end position="727"/>
    </location>
</feature>
<accession>A0A396H411</accession>
<feature type="compositionally biased region" description="Polar residues" evidence="1">
    <location>
        <begin position="916"/>
        <end position="925"/>
    </location>
</feature>
<protein>
    <submittedName>
        <fullName evidence="2">Uncharacterized protein</fullName>
    </submittedName>
</protein>
<proteinExistence type="predicted"/>
<feature type="compositionally biased region" description="Polar residues" evidence="1">
    <location>
        <begin position="866"/>
        <end position="878"/>
    </location>
</feature>
<feature type="region of interest" description="Disordered" evidence="1">
    <location>
        <begin position="904"/>
        <end position="925"/>
    </location>
</feature>
<feature type="region of interest" description="Disordered" evidence="1">
    <location>
        <begin position="854"/>
        <end position="878"/>
    </location>
</feature>
<feature type="region of interest" description="Disordered" evidence="1">
    <location>
        <begin position="511"/>
        <end position="540"/>
    </location>
</feature>
<dbReference type="Gramene" id="rna42655">
    <property type="protein sequence ID" value="RHN47990.1"/>
    <property type="gene ID" value="gene42655"/>
</dbReference>
<gene>
    <name evidence="2" type="ORF">MtrunA17_Chr7g0258961</name>
</gene>
<name>A0A396H411_MEDTR</name>
<feature type="region of interest" description="Disordered" evidence="1">
    <location>
        <begin position="597"/>
        <end position="635"/>
    </location>
</feature>
<reference evidence="2" key="1">
    <citation type="journal article" date="2018" name="Nat. Plants">
        <title>Whole-genome landscape of Medicago truncatula symbiotic genes.</title>
        <authorList>
            <person name="Pecrix Y."/>
            <person name="Gamas P."/>
            <person name="Carrere S."/>
        </authorList>
    </citation>
    <scope>NUCLEOTIDE SEQUENCE</scope>
    <source>
        <tissue evidence="2">Leaves</tissue>
    </source>
</reference>
<feature type="compositionally biased region" description="Basic and acidic residues" evidence="1">
    <location>
        <begin position="424"/>
        <end position="442"/>
    </location>
</feature>
<dbReference type="OrthoDB" id="567691at2759"/>
<comment type="caution">
    <text evidence="2">The sequence shown here is derived from an EMBL/GenBank/DDBJ whole genome shotgun (WGS) entry which is preliminary data.</text>
</comment>
<dbReference type="EMBL" id="PSQE01000007">
    <property type="protein sequence ID" value="RHN47990.1"/>
    <property type="molecule type" value="Genomic_DNA"/>
</dbReference>
<feature type="compositionally biased region" description="Basic and acidic residues" evidence="1">
    <location>
        <begin position="511"/>
        <end position="533"/>
    </location>
</feature>
<feature type="region of interest" description="Disordered" evidence="1">
    <location>
        <begin position="411"/>
        <end position="442"/>
    </location>
</feature>
<organism evidence="2">
    <name type="scientific">Medicago truncatula</name>
    <name type="common">Barrel medic</name>
    <name type="synonym">Medicago tribuloides</name>
    <dbReference type="NCBI Taxonomy" id="3880"/>
    <lineage>
        <taxon>Eukaryota</taxon>
        <taxon>Viridiplantae</taxon>
        <taxon>Streptophyta</taxon>
        <taxon>Embryophyta</taxon>
        <taxon>Tracheophyta</taxon>
        <taxon>Spermatophyta</taxon>
        <taxon>Magnoliopsida</taxon>
        <taxon>eudicotyledons</taxon>
        <taxon>Gunneridae</taxon>
        <taxon>Pentapetalae</taxon>
        <taxon>rosids</taxon>
        <taxon>fabids</taxon>
        <taxon>Fabales</taxon>
        <taxon>Fabaceae</taxon>
        <taxon>Papilionoideae</taxon>
        <taxon>50 kb inversion clade</taxon>
        <taxon>NPAAA clade</taxon>
        <taxon>Hologalegina</taxon>
        <taxon>IRL clade</taxon>
        <taxon>Trifolieae</taxon>
        <taxon>Medicago</taxon>
    </lineage>
</organism>
<feature type="compositionally biased region" description="Acidic residues" evidence="1">
    <location>
        <begin position="412"/>
        <end position="423"/>
    </location>
</feature>
<dbReference type="PANTHER" id="PTHR16897:SF15">
    <property type="entry name" value="C2H2-TYPE DOMAIN-CONTAINING PROTEIN"/>
    <property type="match status" value="1"/>
</dbReference>
<evidence type="ECO:0000256" key="1">
    <source>
        <dbReference type="SAM" id="MobiDB-lite"/>
    </source>
</evidence>
<feature type="region of interest" description="Disordered" evidence="1">
    <location>
        <begin position="993"/>
        <end position="1013"/>
    </location>
</feature>
<dbReference type="Proteomes" id="UP000265566">
    <property type="component" value="Chromosome 7"/>
</dbReference>
<evidence type="ECO:0000313" key="2">
    <source>
        <dbReference type="EMBL" id="RHN47990.1"/>
    </source>
</evidence>